<evidence type="ECO:0000256" key="3">
    <source>
        <dbReference type="ARBA" id="ARBA00022522"/>
    </source>
</evidence>
<keyword evidence="3" id="KW-0748">Sporozoite</keyword>
<dbReference type="AlphaFoldDB" id="A0ABD3QPZ6"/>
<evidence type="ECO:0000256" key="1">
    <source>
        <dbReference type="ARBA" id="ARBA00006241"/>
    </source>
</evidence>
<dbReference type="PANTHER" id="PTHR44826:SF3">
    <property type="entry name" value="SPORE COAT PROTEIN SP85"/>
    <property type="match status" value="1"/>
</dbReference>
<comment type="similarity">
    <text evidence="1">Belongs to the plasmodium circumsporozoite protein family.</text>
</comment>
<keyword evidence="4" id="KW-0677">Repeat</keyword>
<evidence type="ECO:0000256" key="6">
    <source>
        <dbReference type="ARBA" id="ARBA00045806"/>
    </source>
</evidence>
<protein>
    <recommendedName>
        <fullName evidence="2">Circumsporozoite protein</fullName>
    </recommendedName>
</protein>
<evidence type="ECO:0000313" key="9">
    <source>
        <dbReference type="Proteomes" id="UP001516023"/>
    </source>
</evidence>
<organism evidence="8 9">
    <name type="scientific">Cyclotella cryptica</name>
    <dbReference type="NCBI Taxonomy" id="29204"/>
    <lineage>
        <taxon>Eukaryota</taxon>
        <taxon>Sar</taxon>
        <taxon>Stramenopiles</taxon>
        <taxon>Ochrophyta</taxon>
        <taxon>Bacillariophyta</taxon>
        <taxon>Coscinodiscophyceae</taxon>
        <taxon>Thalassiosirophycidae</taxon>
        <taxon>Stephanodiscales</taxon>
        <taxon>Stephanodiscaceae</taxon>
        <taxon>Cyclotella</taxon>
    </lineage>
</organism>
<evidence type="ECO:0000256" key="4">
    <source>
        <dbReference type="ARBA" id="ARBA00022737"/>
    </source>
</evidence>
<name>A0ABD3QPZ6_9STRA</name>
<dbReference type="EMBL" id="JABMIG020000021">
    <property type="protein sequence ID" value="KAL3802213.1"/>
    <property type="molecule type" value="Genomic_DNA"/>
</dbReference>
<dbReference type="Proteomes" id="UP001516023">
    <property type="component" value="Unassembled WGS sequence"/>
</dbReference>
<accession>A0ABD3QPZ6</accession>
<dbReference type="InterPro" id="IPR051860">
    <property type="entry name" value="Plasmodium_CSP_Invasion"/>
</dbReference>
<sequence>MLREHSNPYKLRVESKSSNMYFKYSLFAAVFFAGGVDGLPGTNPPSTSPSKAPSTSPTKSPSKSPTTSPSRKPSASPSSQPSSQPSSEPSSKPSRQPSSEPSQQPSSEPSQQPSSQPSESPSSQPSSEPSQQPSSQPSSEPSQQPSSQPSESPSAQPSSEPSSMPSCTPSQSPTPAPSVHLFYPDWSGEGFNQGCLNDGNEPAYMASNPGVYLHSTLDKCCSTHFAWNYDGCMGKLDDTCARALWYPDWEGTNTGCVRDGNEPLYMTQNNVQYLFSTKADCCKEHYSWNLVECMGTSSATSGNKYYPDWLGDDTCKNDGAAPTYMAQNPTMWLHDTLSSCCTKNYGWKMSECMNGGNAPAPSPGSGLYYPDWTGSNEGCLNDGNEPDYMAANPTLWMHSTLDSCCKKNYSYNLSSCTGAAASSGSLKWYMSWDAKKCVQDCVGAAPCGGAANSWDLTYDTQSKCCSERMWWDITACKAV</sequence>
<reference evidence="8 9" key="1">
    <citation type="journal article" date="2020" name="G3 (Bethesda)">
        <title>Improved Reference Genome for Cyclotella cryptica CCMP332, a Model for Cell Wall Morphogenesis, Salinity Adaptation, and Lipid Production in Diatoms (Bacillariophyta).</title>
        <authorList>
            <person name="Roberts W.R."/>
            <person name="Downey K.M."/>
            <person name="Ruck E.C."/>
            <person name="Traller J.C."/>
            <person name="Alverson A.J."/>
        </authorList>
    </citation>
    <scope>NUCLEOTIDE SEQUENCE [LARGE SCALE GENOMIC DNA]</scope>
    <source>
        <strain evidence="8 9">CCMP332</strain>
    </source>
</reference>
<evidence type="ECO:0000256" key="5">
    <source>
        <dbReference type="ARBA" id="ARBA00033726"/>
    </source>
</evidence>
<feature type="region of interest" description="Disordered" evidence="7">
    <location>
        <begin position="34"/>
        <end position="181"/>
    </location>
</feature>
<dbReference type="PANTHER" id="PTHR44826">
    <property type="entry name" value="SPORE COAT PROTEIN SP85"/>
    <property type="match status" value="1"/>
</dbReference>
<evidence type="ECO:0000313" key="8">
    <source>
        <dbReference type="EMBL" id="KAL3802213.1"/>
    </source>
</evidence>
<comment type="function">
    <text evidence="5">In the vertebrate host, binds to highly sulfated heparan sulfate proteoglycans (HSPGs) on the surface of host hepatocytes and is required for sporozoite invasion of the host hepatocytes.</text>
</comment>
<evidence type="ECO:0000256" key="2">
    <source>
        <dbReference type="ARBA" id="ARBA00021911"/>
    </source>
</evidence>
<comment type="caution">
    <text evidence="8">The sequence shown here is derived from an EMBL/GenBank/DDBJ whole genome shotgun (WGS) entry which is preliminary data.</text>
</comment>
<feature type="compositionally biased region" description="Polar residues" evidence="7">
    <location>
        <begin position="164"/>
        <end position="173"/>
    </location>
</feature>
<gene>
    <name evidence="8" type="ORF">HJC23_001757</name>
</gene>
<evidence type="ECO:0000256" key="7">
    <source>
        <dbReference type="SAM" id="MobiDB-lite"/>
    </source>
</evidence>
<keyword evidence="9" id="KW-1185">Reference proteome</keyword>
<proteinExistence type="inferred from homology"/>
<feature type="compositionally biased region" description="Low complexity" evidence="7">
    <location>
        <begin position="48"/>
        <end position="163"/>
    </location>
</feature>
<comment type="function">
    <text evidence="6">Essential sporozoite protein. In the mosquito vector, required for sporozoite development in the oocyst, migration through the vector hemolymph and entry into the vector salivary glands. In the vertebrate host, required for sporozoite migration through the host dermis and infection of host hepatocytes. Binds to highly sulfated heparan sulfate proteoglycans (HSPGs) on the surface of host hepatocytes.</text>
</comment>